<keyword evidence="3" id="KW-1185">Reference proteome</keyword>
<evidence type="ECO:0000313" key="3">
    <source>
        <dbReference type="Proteomes" id="UP001295444"/>
    </source>
</evidence>
<evidence type="ECO:0000256" key="1">
    <source>
        <dbReference type="SAM" id="MobiDB-lite"/>
    </source>
</evidence>
<reference evidence="2" key="1">
    <citation type="submission" date="2022-03" db="EMBL/GenBank/DDBJ databases">
        <authorList>
            <person name="Alioto T."/>
            <person name="Alioto T."/>
            <person name="Gomez Garrido J."/>
        </authorList>
    </citation>
    <scope>NUCLEOTIDE SEQUENCE</scope>
</reference>
<accession>A0AAD1WE89</accession>
<sequence>MHMKNPAPDPQTHFLTHFEKRLIAGAPAKGPISAIYTLLNTNTELCHLPWAKAWETDIGCQIPENTWLKAINSYKGSGELRNAHRLYNKTPTLETGGLGELDQKSHRLEDRGEYTRTYRDTDIKSIAKRHETETGNTGMNPRCDSDGPH</sequence>
<evidence type="ECO:0000313" key="2">
    <source>
        <dbReference type="EMBL" id="CAH2305826.1"/>
    </source>
</evidence>
<dbReference type="Proteomes" id="UP001295444">
    <property type="component" value="Chromosome 07"/>
</dbReference>
<dbReference type="AlphaFoldDB" id="A0AAD1WE89"/>
<feature type="region of interest" description="Disordered" evidence="1">
    <location>
        <begin position="90"/>
        <end position="149"/>
    </location>
</feature>
<gene>
    <name evidence="2" type="ORF">PECUL_23A015018</name>
</gene>
<proteinExistence type="predicted"/>
<dbReference type="EMBL" id="OW240918">
    <property type="protein sequence ID" value="CAH2305826.1"/>
    <property type="molecule type" value="Genomic_DNA"/>
</dbReference>
<protein>
    <submittedName>
        <fullName evidence="2">Uncharacterized protein</fullName>
    </submittedName>
</protein>
<name>A0AAD1WE89_PELCU</name>
<organism evidence="2 3">
    <name type="scientific">Pelobates cultripes</name>
    <name type="common">Western spadefoot toad</name>
    <dbReference type="NCBI Taxonomy" id="61616"/>
    <lineage>
        <taxon>Eukaryota</taxon>
        <taxon>Metazoa</taxon>
        <taxon>Chordata</taxon>
        <taxon>Craniata</taxon>
        <taxon>Vertebrata</taxon>
        <taxon>Euteleostomi</taxon>
        <taxon>Amphibia</taxon>
        <taxon>Batrachia</taxon>
        <taxon>Anura</taxon>
        <taxon>Pelobatoidea</taxon>
        <taxon>Pelobatidae</taxon>
        <taxon>Pelobates</taxon>
    </lineage>
</organism>
<feature type="compositionally biased region" description="Basic and acidic residues" evidence="1">
    <location>
        <begin position="101"/>
        <end position="133"/>
    </location>
</feature>